<dbReference type="EMBL" id="AAYLMQ010000029">
    <property type="protein sequence ID" value="EGY2378050.1"/>
    <property type="molecule type" value="Genomic_DNA"/>
</dbReference>
<dbReference type="EMBL" id="WIOC01000024">
    <property type="protein sequence ID" value="MQR50761.1"/>
    <property type="molecule type" value="Genomic_DNA"/>
</dbReference>
<dbReference type="EMBL" id="VMBB01000013">
    <property type="protein sequence ID" value="MDR8260871.1"/>
    <property type="molecule type" value="Genomic_DNA"/>
</dbReference>
<dbReference type="Proteomes" id="UP000516419">
    <property type="component" value="Chromosome"/>
</dbReference>
<dbReference type="PATRIC" id="fig|470.1295.peg.281"/>
<dbReference type="Proteomes" id="UP000233757">
    <property type="component" value="Unassembled WGS sequence"/>
</dbReference>
<protein>
    <submittedName>
        <fullName evidence="4">Uncharacterized protein</fullName>
    </submittedName>
</protein>
<dbReference type="KEGG" id="abau:IX87_01400"/>
<reference evidence="3 9" key="4">
    <citation type="submission" date="2019-10" db="EMBL/GenBank/DDBJ databases">
        <title>Genetic environment of the oxa23 gene and comparative analysis of carbapenem resistant Acinetobacter baumannii isolates belonging to global clone 1, lineage 2 recovered in a burns hospital outbreak in 2012-2013.</title>
        <authorList>
            <person name="Douraghi M."/>
            <person name="Aris P."/>
            <person name="Kenyon J."/>
            <person name="Hamidian M."/>
        </authorList>
    </citation>
    <scope>NUCLEOTIDE SEQUENCE [LARGE SCALE GENOMIC DNA]</scope>
    <source>
        <strain evidence="3 9">ABS103</strain>
    </source>
</reference>
<dbReference type="RefSeq" id="WP_000099001.1">
    <property type="nucleotide sequence ID" value="NZ_AP022077.1"/>
</dbReference>
<dbReference type="EMBL" id="PHJU02000033">
    <property type="protein sequence ID" value="PQL81549.1"/>
    <property type="molecule type" value="Genomic_DNA"/>
</dbReference>
<sequence length="87" mass="9523">MSSSITAAEAAKIAEQSNPTVLDIINILSNAIKADSCFGKRFSSWSFDKSAVSLEYLEEAKIHFSKLGYVVEIITDSPVSNTFKVNF</sequence>
<evidence type="ECO:0000313" key="6">
    <source>
        <dbReference type="EMBL" id="QNV23249.1"/>
    </source>
</evidence>
<dbReference type="AlphaFoldDB" id="A0A0D8GL39"/>
<evidence type="ECO:0000313" key="10">
    <source>
        <dbReference type="Proteomes" id="UP000516419"/>
    </source>
</evidence>
<name>A0A0D8GL39_ACIBA</name>
<reference evidence="2" key="3">
    <citation type="submission" date="2019-07" db="EMBL/GenBank/DDBJ databases">
        <title>Biological characteristics of mucoid Acinetobacter baumannii from a general hospital in China.</title>
        <authorList>
            <person name="Hua X."/>
            <person name="Yu Y."/>
        </authorList>
    </citation>
    <scope>NUCLEOTIDE SEQUENCE [LARGE SCALE GENOMIC DNA]</scope>
    <source>
        <strain evidence="2">N41</strain>
    </source>
</reference>
<evidence type="ECO:0000313" key="5">
    <source>
        <dbReference type="EMBL" id="PQL81549.1"/>
    </source>
</evidence>
<evidence type="ECO:0000313" key="7">
    <source>
        <dbReference type="Proteomes" id="UP000179937"/>
    </source>
</evidence>
<evidence type="ECO:0000313" key="4">
    <source>
        <dbReference type="EMBL" id="OIG75001.1"/>
    </source>
</evidence>
<dbReference type="Proteomes" id="UP000461234">
    <property type="component" value="Unassembled WGS sequence"/>
</dbReference>
<reference evidence="1" key="6">
    <citation type="submission" date="2020-12" db="EMBL/GenBank/DDBJ databases">
        <authorList>
            <consortium name="Clinical and Environmental Microbiology Branch: Whole genome sequencing antimicrobial resistance pathogens in the healthcare setting"/>
        </authorList>
    </citation>
    <scope>NUCLEOTIDE SEQUENCE</scope>
    <source>
        <strain evidence="1">2018HL-00813</strain>
    </source>
</reference>
<evidence type="ECO:0000313" key="3">
    <source>
        <dbReference type="EMBL" id="MQR50761.1"/>
    </source>
</evidence>
<evidence type="ECO:0000313" key="2">
    <source>
        <dbReference type="EMBL" id="MDR8260871.1"/>
    </source>
</evidence>
<evidence type="ECO:0000313" key="1">
    <source>
        <dbReference type="EMBL" id="EGY2378050.1"/>
    </source>
</evidence>
<accession>A0A0D8GL39</accession>
<evidence type="ECO:0000313" key="8">
    <source>
        <dbReference type="Proteomes" id="UP000233757"/>
    </source>
</evidence>
<dbReference type="Proteomes" id="UP000179937">
    <property type="component" value="Unassembled WGS sequence"/>
</dbReference>
<reference evidence="5 8" key="2">
    <citation type="submission" date="2018-02" db="EMBL/GenBank/DDBJ databases">
        <title>Acinetobacter baumanii whole genome sequence.</title>
        <authorList>
            <person name="Qasim Z.J."/>
        </authorList>
    </citation>
    <scope>NUCLEOTIDE SEQUENCE [LARGE SCALE GENOMIC DNA]</scope>
    <source>
        <strain evidence="5 8">ZQ8</strain>
    </source>
</reference>
<evidence type="ECO:0000313" key="9">
    <source>
        <dbReference type="Proteomes" id="UP000461234"/>
    </source>
</evidence>
<reference evidence="6 10" key="5">
    <citation type="submission" date="2020-09" db="EMBL/GenBank/DDBJ databases">
        <title>Carbapenem-Resistant Acinetobacter baumannii devoid of typical resistance factors.</title>
        <authorList>
            <person name="Hoffmann M."/>
            <person name="Luo Y."/>
            <person name="Strain E."/>
            <person name="Rand H."/>
            <person name="Javkar K.G."/>
        </authorList>
    </citation>
    <scope>NUCLEOTIDE SEQUENCE [LARGE SCALE GENOMIC DNA]</scope>
    <source>
        <strain evidence="6 10">CFSAN093705</strain>
    </source>
</reference>
<reference evidence="4 7" key="1">
    <citation type="submission" date="2016-05" db="EMBL/GenBank/DDBJ databases">
        <title>The evolution of Acinetobacter baumannii in vivo.</title>
        <authorList>
            <person name="Hua X."/>
            <person name="Yu Y."/>
        </authorList>
    </citation>
    <scope>NUCLEOTIDE SEQUENCE [LARGE SCALE GENOMIC DNA]</scope>
    <source>
        <strain evidence="4 7">XH647</strain>
    </source>
</reference>
<organism evidence="4 7">
    <name type="scientific">Acinetobacter baumannii</name>
    <dbReference type="NCBI Taxonomy" id="470"/>
    <lineage>
        <taxon>Bacteria</taxon>
        <taxon>Pseudomonadati</taxon>
        <taxon>Pseudomonadota</taxon>
        <taxon>Gammaproteobacteria</taxon>
        <taxon>Moraxellales</taxon>
        <taxon>Moraxellaceae</taxon>
        <taxon>Acinetobacter</taxon>
        <taxon>Acinetobacter calcoaceticus/baumannii complex</taxon>
    </lineage>
</organism>
<gene>
    <name evidence="4" type="ORF">A7M90_12755</name>
    <name evidence="5" type="ORF">CV954_015205</name>
    <name evidence="3" type="ORF">F2P40_15785</name>
    <name evidence="2" type="ORF">FPK87_10380</name>
    <name evidence="6" type="ORF">FQZ18_07935</name>
    <name evidence="1" type="ORF">JHZ39_002447</name>
</gene>
<dbReference type="EMBL" id="CP061525">
    <property type="protein sequence ID" value="QNV23249.1"/>
    <property type="molecule type" value="Genomic_DNA"/>
</dbReference>
<proteinExistence type="predicted"/>
<dbReference type="EMBL" id="LYKI01000003">
    <property type="protein sequence ID" value="OIG75001.1"/>
    <property type="molecule type" value="Genomic_DNA"/>
</dbReference>